<dbReference type="InterPro" id="IPR050491">
    <property type="entry name" value="AmpC-like"/>
</dbReference>
<dbReference type="PANTHER" id="PTHR46825:SF9">
    <property type="entry name" value="BETA-LACTAMASE-RELATED DOMAIN-CONTAINING PROTEIN"/>
    <property type="match status" value="1"/>
</dbReference>
<keyword evidence="2" id="KW-0378">Hydrolase</keyword>
<dbReference type="Proteomes" id="UP000298488">
    <property type="component" value="Unassembled WGS sequence"/>
</dbReference>
<dbReference type="GO" id="GO:0016787">
    <property type="term" value="F:hydrolase activity"/>
    <property type="evidence" value="ECO:0007669"/>
    <property type="project" value="UniProtKB-KW"/>
</dbReference>
<reference evidence="2 3" key="1">
    <citation type="submission" date="2019-03" db="EMBL/GenBank/DDBJ databases">
        <title>Genomics of glacier-inhabiting Cryobacterium strains.</title>
        <authorList>
            <person name="Liu Q."/>
            <person name="Xin Y.-H."/>
        </authorList>
    </citation>
    <scope>NUCLEOTIDE SEQUENCE [LARGE SCALE GENOMIC DNA]</scope>
    <source>
        <strain evidence="2 3">CGMCC 1.10440</strain>
    </source>
</reference>
<dbReference type="PANTHER" id="PTHR46825">
    <property type="entry name" value="D-ALANYL-D-ALANINE-CARBOXYPEPTIDASE/ENDOPEPTIDASE AMPH"/>
    <property type="match status" value="1"/>
</dbReference>
<dbReference type="OrthoDB" id="3863176at2"/>
<organism evidence="2 3">
    <name type="scientific">Terrimesophilobacter mesophilus</name>
    <dbReference type="NCBI Taxonomy" id="433647"/>
    <lineage>
        <taxon>Bacteria</taxon>
        <taxon>Bacillati</taxon>
        <taxon>Actinomycetota</taxon>
        <taxon>Actinomycetes</taxon>
        <taxon>Micrococcales</taxon>
        <taxon>Microbacteriaceae</taxon>
        <taxon>Terrimesophilobacter</taxon>
    </lineage>
</organism>
<dbReference type="InterPro" id="IPR012338">
    <property type="entry name" value="Beta-lactam/transpept-like"/>
</dbReference>
<proteinExistence type="predicted"/>
<protein>
    <submittedName>
        <fullName evidence="2">Class C beta-lactamase-related serine hydrolase</fullName>
    </submittedName>
</protein>
<dbReference type="AlphaFoldDB" id="A0A4R8V9A0"/>
<comment type="caution">
    <text evidence="2">The sequence shown here is derived from an EMBL/GenBank/DDBJ whole genome shotgun (WGS) entry which is preliminary data.</text>
</comment>
<evidence type="ECO:0000313" key="2">
    <source>
        <dbReference type="EMBL" id="TFB79323.1"/>
    </source>
</evidence>
<sequence length="289" mass="30602">MAPSTLRSVQLFPLYSIGKSLAAATAVALAIDLDAAVGDFVAVPERFRRARVRDVLRHRAGLPDYGGWPEYQVAIRESSPWRFDELMDRAARAAVPAPGTFHYSNAGYAIIRSILEEITGATFFETIRATLLAPLGITEVGPFAEPDDWRACVASESDVTWYHPGWVLTGTIAASQVATEELFAGILSGRLFDPAPLLETLPVDAPGTALPEPGYALGLMTSGLPEARYAGHGGGGPGFTTFVLATADGGAARASFSPGAVDQNALIRDCRDALEALEALEARDGRLTG</sequence>
<evidence type="ECO:0000313" key="3">
    <source>
        <dbReference type="Proteomes" id="UP000298488"/>
    </source>
</evidence>
<gene>
    <name evidence="2" type="ORF">E3N84_04190</name>
</gene>
<accession>A0A4R8V9A0</accession>
<keyword evidence="3" id="KW-1185">Reference proteome</keyword>
<dbReference type="Gene3D" id="3.40.710.10">
    <property type="entry name" value="DD-peptidase/beta-lactamase superfamily"/>
    <property type="match status" value="1"/>
</dbReference>
<feature type="domain" description="Beta-lactamase-related" evidence="1">
    <location>
        <begin position="10"/>
        <end position="251"/>
    </location>
</feature>
<evidence type="ECO:0000259" key="1">
    <source>
        <dbReference type="Pfam" id="PF00144"/>
    </source>
</evidence>
<dbReference type="InterPro" id="IPR001466">
    <property type="entry name" value="Beta-lactam-related"/>
</dbReference>
<name>A0A4R8V9A0_9MICO</name>
<dbReference type="Pfam" id="PF00144">
    <property type="entry name" value="Beta-lactamase"/>
    <property type="match status" value="1"/>
</dbReference>
<dbReference type="EMBL" id="SOFI01000003">
    <property type="protein sequence ID" value="TFB79323.1"/>
    <property type="molecule type" value="Genomic_DNA"/>
</dbReference>
<dbReference type="SUPFAM" id="SSF56601">
    <property type="entry name" value="beta-lactamase/transpeptidase-like"/>
    <property type="match status" value="1"/>
</dbReference>